<name>A0A388KRW8_CHABU</name>
<keyword evidence="2" id="KW-1015">Disulfide bond</keyword>
<evidence type="ECO:0000313" key="6">
    <source>
        <dbReference type="EMBL" id="GBG72786.1"/>
    </source>
</evidence>
<dbReference type="PANTHER" id="PTHR37390">
    <property type="entry name" value="OS02G0592500 PROTEIN"/>
    <property type="match status" value="1"/>
</dbReference>
<dbReference type="InterPro" id="IPR053305">
    <property type="entry name" value="Folate-binding_rcpt-like"/>
</dbReference>
<dbReference type="Proteomes" id="UP000265515">
    <property type="component" value="Unassembled WGS sequence"/>
</dbReference>
<keyword evidence="4" id="KW-1133">Transmembrane helix</keyword>
<evidence type="ECO:0000259" key="5">
    <source>
        <dbReference type="Pfam" id="PF03024"/>
    </source>
</evidence>
<feature type="compositionally biased region" description="Polar residues" evidence="3">
    <location>
        <begin position="324"/>
        <end position="335"/>
    </location>
</feature>
<keyword evidence="4" id="KW-0472">Membrane</keyword>
<feature type="compositionally biased region" description="Basic residues" evidence="3">
    <location>
        <begin position="336"/>
        <end position="349"/>
    </location>
</feature>
<evidence type="ECO:0000256" key="1">
    <source>
        <dbReference type="ARBA" id="ARBA00022729"/>
    </source>
</evidence>
<organism evidence="6 7">
    <name type="scientific">Chara braunii</name>
    <name type="common">Braun's stonewort</name>
    <dbReference type="NCBI Taxonomy" id="69332"/>
    <lineage>
        <taxon>Eukaryota</taxon>
        <taxon>Viridiplantae</taxon>
        <taxon>Streptophyta</taxon>
        <taxon>Charophyceae</taxon>
        <taxon>Charales</taxon>
        <taxon>Characeae</taxon>
        <taxon>Chara</taxon>
    </lineage>
</organism>
<accession>A0A388KRW8</accession>
<feature type="transmembrane region" description="Helical" evidence="4">
    <location>
        <begin position="295"/>
        <end position="314"/>
    </location>
</feature>
<feature type="transmembrane region" description="Helical" evidence="4">
    <location>
        <begin position="35"/>
        <end position="55"/>
    </location>
</feature>
<comment type="caution">
    <text evidence="6">The sequence shown here is derived from an EMBL/GenBank/DDBJ whole genome shotgun (WGS) entry which is preliminary data.</text>
</comment>
<evidence type="ECO:0000256" key="3">
    <source>
        <dbReference type="SAM" id="MobiDB-lite"/>
    </source>
</evidence>
<evidence type="ECO:0000256" key="2">
    <source>
        <dbReference type="ARBA" id="ARBA00023157"/>
    </source>
</evidence>
<dbReference type="OrthoDB" id="498177at2759"/>
<sequence>MQREGSHVSSEESGDYNQGIPAMSVRSAVRRLRGIFMKGLCLGIILWIFHVPVVVSPAKQVSDLPGNVCISKSGHFPPFSIHGKPPQRMRGGADDLSMCRIFRSKTCCSRAQTDPVLVALRRLAGGGEASEECMGLWEALQCSICDPTIGVLPGLPVVCSSLCNRVYDSCGDAFFAADLSSQALAPCGPKDTICARGNELAANGTDFCGFAGFRVVDVNDQSTALLRTSTSGDDRESFPQCFDGKPLEIGLQSPRNAYADGGQTREIKKRGSIARRGLGRNWKCLWRPLQGFGNVVTWAFGGLVLILMAGASLLRKRLQGRASGASQQPQETQTSLRRRGKRPYRRTDH</sequence>
<dbReference type="AlphaFoldDB" id="A0A388KRW8"/>
<dbReference type="PANTHER" id="PTHR37390:SF1">
    <property type="entry name" value="FOLATE-BINDING PROTEIN 1"/>
    <property type="match status" value="1"/>
</dbReference>
<keyword evidence="7" id="KW-1185">Reference proteome</keyword>
<dbReference type="EMBL" id="BFEA01000172">
    <property type="protein sequence ID" value="GBG72786.1"/>
    <property type="molecule type" value="Genomic_DNA"/>
</dbReference>
<feature type="domain" description="Folate receptor-like" evidence="5">
    <location>
        <begin position="90"/>
        <end position="209"/>
    </location>
</feature>
<dbReference type="InterPro" id="IPR018143">
    <property type="entry name" value="Folate_rcpt-like"/>
</dbReference>
<keyword evidence="1" id="KW-0732">Signal</keyword>
<dbReference type="Pfam" id="PF03024">
    <property type="entry name" value="Folate_rec"/>
    <property type="match status" value="1"/>
</dbReference>
<dbReference type="STRING" id="69332.A0A388KRW8"/>
<gene>
    <name evidence="6" type="ORF">CBR_g12354</name>
</gene>
<reference evidence="6 7" key="1">
    <citation type="journal article" date="2018" name="Cell">
        <title>The Chara Genome: Secondary Complexity and Implications for Plant Terrestrialization.</title>
        <authorList>
            <person name="Nishiyama T."/>
            <person name="Sakayama H."/>
            <person name="Vries J.D."/>
            <person name="Buschmann H."/>
            <person name="Saint-Marcoux D."/>
            <person name="Ullrich K.K."/>
            <person name="Haas F.B."/>
            <person name="Vanderstraeten L."/>
            <person name="Becker D."/>
            <person name="Lang D."/>
            <person name="Vosolsobe S."/>
            <person name="Rombauts S."/>
            <person name="Wilhelmsson P.K.I."/>
            <person name="Janitza P."/>
            <person name="Kern R."/>
            <person name="Heyl A."/>
            <person name="Rumpler F."/>
            <person name="Villalobos L.I.A.C."/>
            <person name="Clay J.M."/>
            <person name="Skokan R."/>
            <person name="Toyoda A."/>
            <person name="Suzuki Y."/>
            <person name="Kagoshima H."/>
            <person name="Schijlen E."/>
            <person name="Tajeshwar N."/>
            <person name="Catarino B."/>
            <person name="Hetherington A.J."/>
            <person name="Saltykova A."/>
            <person name="Bonnot C."/>
            <person name="Breuninger H."/>
            <person name="Symeonidi A."/>
            <person name="Radhakrishnan G.V."/>
            <person name="Van Nieuwerburgh F."/>
            <person name="Deforce D."/>
            <person name="Chang C."/>
            <person name="Karol K.G."/>
            <person name="Hedrich R."/>
            <person name="Ulvskov P."/>
            <person name="Glockner G."/>
            <person name="Delwiche C.F."/>
            <person name="Petrasek J."/>
            <person name="Van de Peer Y."/>
            <person name="Friml J."/>
            <person name="Beilby M."/>
            <person name="Dolan L."/>
            <person name="Kohara Y."/>
            <person name="Sugano S."/>
            <person name="Fujiyama A."/>
            <person name="Delaux P.-M."/>
            <person name="Quint M."/>
            <person name="TheiBen G."/>
            <person name="Hagemann M."/>
            <person name="Harholt J."/>
            <person name="Dunand C."/>
            <person name="Zachgo S."/>
            <person name="Langdale J."/>
            <person name="Maumus F."/>
            <person name="Straeten D.V.D."/>
            <person name="Gould S.B."/>
            <person name="Rensing S.A."/>
        </authorList>
    </citation>
    <scope>NUCLEOTIDE SEQUENCE [LARGE SCALE GENOMIC DNA]</scope>
    <source>
        <strain evidence="6 7">S276</strain>
    </source>
</reference>
<feature type="region of interest" description="Disordered" evidence="3">
    <location>
        <begin position="320"/>
        <end position="349"/>
    </location>
</feature>
<dbReference type="Gramene" id="GBG72786">
    <property type="protein sequence ID" value="GBG72786"/>
    <property type="gene ID" value="CBR_g12354"/>
</dbReference>
<proteinExistence type="predicted"/>
<protein>
    <recommendedName>
        <fullName evidence="5">Folate receptor-like domain-containing protein</fullName>
    </recommendedName>
</protein>
<evidence type="ECO:0000256" key="4">
    <source>
        <dbReference type="SAM" id="Phobius"/>
    </source>
</evidence>
<evidence type="ECO:0000313" key="7">
    <source>
        <dbReference type="Proteomes" id="UP000265515"/>
    </source>
</evidence>
<keyword evidence="4" id="KW-0812">Transmembrane</keyword>